<sequence length="87" mass="10051">MGLMIFVATSNKLCVQRPWFFVDLQPNPRLVQQRKVAEFHEHIANSRKYSHRKIAYQLCDPAQVIFLEDLSLVVLSKGTLGKHCQDP</sequence>
<comment type="caution">
    <text evidence="1">The sequence shown here is derived from an EMBL/GenBank/DDBJ whole genome shotgun (WGS) entry which is preliminary data.</text>
</comment>
<proteinExistence type="predicted"/>
<evidence type="ECO:0000313" key="2">
    <source>
        <dbReference type="Proteomes" id="UP001159371"/>
    </source>
</evidence>
<evidence type="ECO:0000313" key="1">
    <source>
        <dbReference type="EMBL" id="MDH6056278.1"/>
    </source>
</evidence>
<name>A0ABT6K1M4_9CYAN</name>
<dbReference type="Proteomes" id="UP001159371">
    <property type="component" value="Unassembled WGS sequence"/>
</dbReference>
<keyword evidence="2" id="KW-1185">Reference proteome</keyword>
<reference evidence="1 2" key="1">
    <citation type="journal article" date="2023" name="J. Phycol.">
        <title>Chrysosporum ovalisporum is synonymous with the true-branching cyanobacterium Umezakia natans (Nostocales/Aphanizomenonaceae).</title>
        <authorList>
            <person name="McGregor G.B."/>
            <person name="Sendall B.C."/>
            <person name="Niiyama Y."/>
            <person name="Tuji A."/>
            <person name="Willis A."/>
        </authorList>
    </citation>
    <scope>NUCLEOTIDE SEQUENCE [LARGE SCALE GENOMIC DNA]</scope>
    <source>
        <strain evidence="1 2">FSS-43</strain>
    </source>
</reference>
<organism evidence="1 2">
    <name type="scientific">Umezakia ovalisporum FSS-43</name>
    <dbReference type="NCBI Taxonomy" id="2740520"/>
    <lineage>
        <taxon>Bacteria</taxon>
        <taxon>Bacillati</taxon>
        <taxon>Cyanobacteriota</taxon>
        <taxon>Cyanophyceae</taxon>
        <taxon>Nostocales</taxon>
        <taxon>Nodulariaceae</taxon>
        <taxon>Umezakia</taxon>
    </lineage>
</organism>
<dbReference type="EMBL" id="JANQDO010000040">
    <property type="protein sequence ID" value="MDH6056278.1"/>
    <property type="molecule type" value="Genomic_DNA"/>
</dbReference>
<dbReference type="RefSeq" id="WP_280656638.1">
    <property type="nucleotide sequence ID" value="NZ_JANQDO010000040.1"/>
</dbReference>
<accession>A0ABT6K1M4</accession>
<gene>
    <name evidence="1" type="ORF">NWP19_05630</name>
</gene>
<protein>
    <submittedName>
        <fullName evidence="1">Uncharacterized protein</fullName>
    </submittedName>
</protein>